<dbReference type="InterPro" id="IPR029017">
    <property type="entry name" value="Enolase-like_N"/>
</dbReference>
<proteinExistence type="predicted"/>
<evidence type="ECO:0000256" key="2">
    <source>
        <dbReference type="ARBA" id="ARBA00022842"/>
    </source>
</evidence>
<dbReference type="EMBL" id="CP011797">
    <property type="protein sequence ID" value="ATX76382.1"/>
    <property type="molecule type" value="Genomic_DNA"/>
</dbReference>
<evidence type="ECO:0000256" key="1">
    <source>
        <dbReference type="ARBA" id="ARBA00022723"/>
    </source>
</evidence>
<dbReference type="InterPro" id="IPR029065">
    <property type="entry name" value="Enolase_C-like"/>
</dbReference>
<dbReference type="InterPro" id="IPR018110">
    <property type="entry name" value="Mandel_Rmase/mucon_lact_enz_CS"/>
</dbReference>
<dbReference type="GO" id="GO:0008869">
    <property type="term" value="F:galactonate dehydratase activity"/>
    <property type="evidence" value="ECO:0007669"/>
    <property type="project" value="InterPro"/>
</dbReference>
<dbReference type="PANTHER" id="PTHR48080">
    <property type="entry name" value="D-GALACTONATE DEHYDRATASE-RELATED"/>
    <property type="match status" value="1"/>
</dbReference>
<evidence type="ECO:0000313" key="6">
    <source>
        <dbReference type="Proteomes" id="UP000229757"/>
    </source>
</evidence>
<dbReference type="SFLD" id="SFLDG00179">
    <property type="entry name" value="mandelate_racemase"/>
    <property type="match status" value="1"/>
</dbReference>
<dbReference type="InterPro" id="IPR013341">
    <property type="entry name" value="Mandelate_racemase_N_dom"/>
</dbReference>
<dbReference type="Gene3D" id="3.20.20.120">
    <property type="entry name" value="Enolase-like C-terminal domain"/>
    <property type="match status" value="1"/>
</dbReference>
<dbReference type="OrthoDB" id="9782675at2"/>
<gene>
    <name evidence="5" type="ORF">REIFOR_01236</name>
</gene>
<organism evidence="5 6">
    <name type="scientific">Reinekea forsetii</name>
    <dbReference type="NCBI Taxonomy" id="1336806"/>
    <lineage>
        <taxon>Bacteria</taxon>
        <taxon>Pseudomonadati</taxon>
        <taxon>Pseudomonadota</taxon>
        <taxon>Gammaproteobacteria</taxon>
        <taxon>Oceanospirillales</taxon>
        <taxon>Saccharospirillaceae</taxon>
        <taxon>Reinekea</taxon>
    </lineage>
</organism>
<dbReference type="KEGG" id="rfo:REIFOR_01236"/>
<dbReference type="GO" id="GO:0046872">
    <property type="term" value="F:metal ion binding"/>
    <property type="evidence" value="ECO:0007669"/>
    <property type="project" value="UniProtKB-KW"/>
</dbReference>
<dbReference type="SFLD" id="SFLDF00003">
    <property type="entry name" value="D-galactonate_dehydratase"/>
    <property type="match status" value="1"/>
</dbReference>
<dbReference type="NCBIfam" id="NF010624">
    <property type="entry name" value="PRK14017.1"/>
    <property type="match status" value="1"/>
</dbReference>
<dbReference type="RefSeq" id="WP_100256725.1">
    <property type="nucleotide sequence ID" value="NZ_CP011797.1"/>
</dbReference>
<name>A0A2K8KP14_9GAMM</name>
<evidence type="ECO:0000259" key="4">
    <source>
        <dbReference type="SMART" id="SM00922"/>
    </source>
</evidence>
<dbReference type="FunFam" id="3.30.390.10:FF:000003">
    <property type="entry name" value="D-galactonate dehydratase"/>
    <property type="match status" value="1"/>
</dbReference>
<accession>A0A2K8KP14</accession>
<evidence type="ECO:0000313" key="5">
    <source>
        <dbReference type="EMBL" id="ATX76382.1"/>
    </source>
</evidence>
<evidence type="ECO:0000256" key="3">
    <source>
        <dbReference type="ARBA" id="ARBA00023239"/>
    </source>
</evidence>
<dbReference type="GO" id="GO:0034194">
    <property type="term" value="P:D-galactonate catabolic process"/>
    <property type="evidence" value="ECO:0007669"/>
    <property type="project" value="InterPro"/>
</dbReference>
<dbReference type="GO" id="GO:0047929">
    <property type="term" value="F:gluconate dehydratase activity"/>
    <property type="evidence" value="ECO:0007669"/>
    <property type="project" value="UniProtKB-EC"/>
</dbReference>
<dbReference type="SFLD" id="SFLDS00001">
    <property type="entry name" value="Enolase"/>
    <property type="match status" value="1"/>
</dbReference>
<keyword evidence="2" id="KW-0460">Magnesium</keyword>
<dbReference type="EC" id="4.2.1.39" evidence="5"/>
<dbReference type="SUPFAM" id="SSF51604">
    <property type="entry name" value="Enolase C-terminal domain-like"/>
    <property type="match status" value="1"/>
</dbReference>
<dbReference type="PANTHER" id="PTHR48080:SF2">
    <property type="entry name" value="D-GALACTONATE DEHYDRATASE"/>
    <property type="match status" value="1"/>
</dbReference>
<reference evidence="5 6" key="1">
    <citation type="journal article" date="2017" name="Environ. Microbiol.">
        <title>Genomic and physiological analyses of 'Reinekea forsetii' reveal a versatile opportunistic lifestyle during spring algae blooms.</title>
        <authorList>
            <person name="Avci B."/>
            <person name="Hahnke R.L."/>
            <person name="Chafee M."/>
            <person name="Fischer T."/>
            <person name="Gruber-Vodicka H."/>
            <person name="Tegetmeyer H.E."/>
            <person name="Harder J."/>
            <person name="Fuchs B.M."/>
            <person name="Amann R.I."/>
            <person name="Teeling H."/>
        </authorList>
    </citation>
    <scope>NUCLEOTIDE SEQUENCE [LARGE SCALE GENOMIC DNA]</scope>
    <source>
        <strain evidence="5 6">Hel1_31_D35</strain>
    </source>
</reference>
<dbReference type="Gene3D" id="3.30.390.10">
    <property type="entry name" value="Enolase-like, N-terminal domain"/>
    <property type="match status" value="1"/>
</dbReference>
<dbReference type="Proteomes" id="UP000229757">
    <property type="component" value="Chromosome"/>
</dbReference>
<dbReference type="PROSITE" id="PS00909">
    <property type="entry name" value="MR_MLE_2"/>
    <property type="match status" value="1"/>
</dbReference>
<dbReference type="CDD" id="cd03325">
    <property type="entry name" value="D-galactonate_dehydratase"/>
    <property type="match status" value="1"/>
</dbReference>
<protein>
    <submittedName>
        <fullName evidence="5">Galactonate dehydratase</fullName>
        <ecNumber evidence="5">4.2.1.39</ecNumber>
    </submittedName>
</protein>
<dbReference type="InterPro" id="IPR023592">
    <property type="entry name" value="Galactonate_deHydtase"/>
</dbReference>
<dbReference type="SMART" id="SM00922">
    <property type="entry name" value="MR_MLE"/>
    <property type="match status" value="1"/>
</dbReference>
<keyword evidence="1" id="KW-0479">Metal-binding</keyword>
<dbReference type="InterPro" id="IPR034593">
    <property type="entry name" value="DgoD-like"/>
</dbReference>
<sequence length="382" mass="42250">MKITALKTWLVPPRWLFLKIETDEGVYGWGEPVVEGRAATVEAAVKELADYLIGQDPRRIEHLWNVMYRGGFYRGGPILMSAIAGIDQALWDLKGRDLDVPVHQLLGGACRDKMQVYAWTGGDRPTEVAIGAKALVDKGFSAFKMNGTAEMAIVDSNRKIDEAVARVAQAREAVGPNVGIGIDFHGRVHRPMAKSLLRELEQFKPMFVEEPVLPEHLSSLKHIAQNLSYPLATGERLHTRFEFRDLLADGMIDIIQPDLSHCGGISEGFKIANMASAYDVALAPHCPLGPLTLAASLQLDAVCHNAFIQEQSMGIHYNEGNDVLDYLVDKTALSIEDGYIKIPSGPGLGVEINEEYVEERSKVGHRWRNPVWTNEDGSVAEW</sequence>
<dbReference type="Pfam" id="PF02746">
    <property type="entry name" value="MR_MLE_N"/>
    <property type="match status" value="1"/>
</dbReference>
<dbReference type="InterPro" id="IPR036849">
    <property type="entry name" value="Enolase-like_C_sf"/>
</dbReference>
<keyword evidence="3 5" id="KW-0456">Lyase</keyword>
<feature type="domain" description="Mandelate racemase/muconate lactonizing enzyme C-terminal" evidence="4">
    <location>
        <begin position="125"/>
        <end position="230"/>
    </location>
</feature>
<dbReference type="SUPFAM" id="SSF54826">
    <property type="entry name" value="Enolase N-terminal domain-like"/>
    <property type="match status" value="1"/>
</dbReference>
<dbReference type="GO" id="GO:0009063">
    <property type="term" value="P:amino acid catabolic process"/>
    <property type="evidence" value="ECO:0007669"/>
    <property type="project" value="InterPro"/>
</dbReference>
<dbReference type="PROSITE" id="PS00908">
    <property type="entry name" value="MR_MLE_1"/>
    <property type="match status" value="1"/>
</dbReference>
<dbReference type="AlphaFoldDB" id="A0A2K8KP14"/>
<dbReference type="InterPro" id="IPR013342">
    <property type="entry name" value="Mandelate_racemase_C"/>
</dbReference>
<dbReference type="Pfam" id="PF13378">
    <property type="entry name" value="MR_MLE_C"/>
    <property type="match status" value="1"/>
</dbReference>
<keyword evidence="6" id="KW-1185">Reference proteome</keyword>